<dbReference type="Proteomes" id="UP001164539">
    <property type="component" value="Chromosome 13"/>
</dbReference>
<evidence type="ECO:0000313" key="1">
    <source>
        <dbReference type="EMBL" id="KAJ4703271.1"/>
    </source>
</evidence>
<gene>
    <name evidence="1" type="ORF">OWV82_023199</name>
</gene>
<keyword evidence="1" id="KW-0808">Transferase</keyword>
<protein>
    <submittedName>
        <fullName evidence="1">Cysteine rich receptor like kinase</fullName>
    </submittedName>
</protein>
<reference evidence="1 2" key="1">
    <citation type="journal article" date="2023" name="Science">
        <title>Complex scaffold remodeling in plant triterpene biosynthesis.</title>
        <authorList>
            <person name="De La Pena R."/>
            <person name="Hodgson H."/>
            <person name="Liu J.C."/>
            <person name="Stephenson M.J."/>
            <person name="Martin A.C."/>
            <person name="Owen C."/>
            <person name="Harkess A."/>
            <person name="Leebens-Mack J."/>
            <person name="Jimenez L.E."/>
            <person name="Osbourn A."/>
            <person name="Sattely E.S."/>
        </authorList>
    </citation>
    <scope>NUCLEOTIDE SEQUENCE [LARGE SCALE GENOMIC DNA]</scope>
    <source>
        <strain evidence="2">cv. JPN11</strain>
        <tissue evidence="1">Leaf</tissue>
    </source>
</reference>
<dbReference type="EMBL" id="CM051406">
    <property type="protein sequence ID" value="KAJ4703271.1"/>
    <property type="molecule type" value="Genomic_DNA"/>
</dbReference>
<name>A0ACC1WWH1_MELAZ</name>
<keyword evidence="1" id="KW-0418">Kinase</keyword>
<keyword evidence="2" id="KW-1185">Reference proteome</keyword>
<comment type="caution">
    <text evidence="1">The sequence shown here is derived from an EMBL/GenBank/DDBJ whole genome shotgun (WGS) entry which is preliminary data.</text>
</comment>
<evidence type="ECO:0000313" key="2">
    <source>
        <dbReference type="Proteomes" id="UP001164539"/>
    </source>
</evidence>
<organism evidence="1 2">
    <name type="scientific">Melia azedarach</name>
    <name type="common">Chinaberry tree</name>
    <dbReference type="NCBI Taxonomy" id="155640"/>
    <lineage>
        <taxon>Eukaryota</taxon>
        <taxon>Viridiplantae</taxon>
        <taxon>Streptophyta</taxon>
        <taxon>Embryophyta</taxon>
        <taxon>Tracheophyta</taxon>
        <taxon>Spermatophyta</taxon>
        <taxon>Magnoliopsida</taxon>
        <taxon>eudicotyledons</taxon>
        <taxon>Gunneridae</taxon>
        <taxon>Pentapetalae</taxon>
        <taxon>rosids</taxon>
        <taxon>malvids</taxon>
        <taxon>Sapindales</taxon>
        <taxon>Meliaceae</taxon>
        <taxon>Melia</taxon>
    </lineage>
</organism>
<accession>A0ACC1WWH1</accession>
<proteinExistence type="predicted"/>
<keyword evidence="1" id="KW-0675">Receptor</keyword>
<sequence>MAKGCPRLLFFFAIVVLALAIDDPQENFLFHNCSNNTGNYTSNSAYGMNLNNILSSIFNNTVIDYGFYNESAGQEPDKANAIAHCRGDVRPDRCLYCIRTAIQKILQLCPNQKEAIVWYDECMVRYSNRYILRKVETGPTFYLWNPTNVTVDVSAFNQRLQDFMTRLGMTAASENSPRKFEVGETTVSFQTIYASVQCTPDLPQLQCLDCLDGAIRQFPDCCDAKIGARVLKPSCIVRYEPYIFYDPPANSPPLSILAPPPASPPPDEGTGSNTARTIIIGVVPTVSVVKLIFCIRICIFPRKMKTKDKGESKIATNNFSDENKLGQGGFGAVYKGRLSNGEEMAVKTLSRGSAQGDLEFKNEVMLVAKLQHRNLVRLLGFSLERNERLLVYEFLPNRSLDHFIFDPTRGTQLDWEKRYKIVEGIARGILYLHEDSRLRIIHRDLKTSNVLLDAKMNPKIADFGMARLFEMDETQGNTIRIVGTYGYMAPEYAMHGQFSVKSDVFSFGVLVLEIVTSQRNNCFRIGETVEHLLSFAWKNWREGTTMNLIDPALANGPRAEIIRCIHIGLLCVQEDVASRPTMASVVLMLNSYSLTLLLPSEPAFFMYTMESDMSSSMGYNSRISESDRCRTEILPLSVDDASITELEPR</sequence>